<feature type="region of interest" description="Disordered" evidence="1">
    <location>
        <begin position="1"/>
        <end position="54"/>
    </location>
</feature>
<name>A0A1R3KKJ8_9ROSI</name>
<sequence length="67" mass="6610">MSFATLPCGPLTPSSSNPSTTSSTSIASIGSSTPMNDDSHRLEMGGIGGSGNGALDAAKCIHKGKKS</sequence>
<reference evidence="3" key="1">
    <citation type="submission" date="2013-09" db="EMBL/GenBank/DDBJ databases">
        <title>Corchorus olitorius genome sequencing.</title>
        <authorList>
            <person name="Alam M."/>
            <person name="Haque M.S."/>
            <person name="Islam M.S."/>
            <person name="Emdad E.M."/>
            <person name="Islam M.M."/>
            <person name="Ahmed B."/>
            <person name="Halim A."/>
            <person name="Hossen Q.M.M."/>
            <person name="Hossain M.Z."/>
            <person name="Ahmed R."/>
            <person name="Khan M.M."/>
            <person name="Islam R."/>
            <person name="Rashid M.M."/>
            <person name="Khan S.A."/>
            <person name="Rahman M.S."/>
            <person name="Alam M."/>
            <person name="Yahiya A.S."/>
            <person name="Khan M.S."/>
            <person name="Azam M.S."/>
            <person name="Haque T."/>
            <person name="Lashkar M.Z.H."/>
            <person name="Akhand A.I."/>
            <person name="Morshed G."/>
            <person name="Roy S."/>
            <person name="Uddin K.S."/>
            <person name="Rabeya T."/>
            <person name="Hossain A.S."/>
            <person name="Chowdhury A."/>
            <person name="Snigdha A.R."/>
            <person name="Mortoza M.S."/>
            <person name="Matin S.A."/>
            <person name="Hoque S.M.E."/>
            <person name="Islam M.K."/>
            <person name="Roy D.K."/>
            <person name="Haider R."/>
            <person name="Moosa M.M."/>
            <person name="Elias S.M."/>
            <person name="Hasan A.M."/>
            <person name="Jahan S."/>
            <person name="Shafiuddin M."/>
            <person name="Mahmood N."/>
            <person name="Shommy N.S."/>
        </authorList>
    </citation>
    <scope>NUCLEOTIDE SEQUENCE [LARGE SCALE GENOMIC DNA]</scope>
    <source>
        <strain evidence="3">cv. O-4</strain>
    </source>
</reference>
<dbReference type="AlphaFoldDB" id="A0A1R3KKJ8"/>
<protein>
    <submittedName>
        <fullName evidence="2">Uncharacterized protein</fullName>
    </submittedName>
</protein>
<accession>A0A1R3KKJ8</accession>
<gene>
    <name evidence="2" type="ORF">COLO4_07192</name>
</gene>
<evidence type="ECO:0000313" key="2">
    <source>
        <dbReference type="EMBL" id="OMP07611.1"/>
    </source>
</evidence>
<feature type="compositionally biased region" description="Low complexity" evidence="1">
    <location>
        <begin position="12"/>
        <end position="34"/>
    </location>
</feature>
<keyword evidence="3" id="KW-1185">Reference proteome</keyword>
<proteinExistence type="predicted"/>
<comment type="caution">
    <text evidence="2">The sequence shown here is derived from an EMBL/GenBank/DDBJ whole genome shotgun (WGS) entry which is preliminary data.</text>
</comment>
<evidence type="ECO:0000313" key="3">
    <source>
        <dbReference type="Proteomes" id="UP000187203"/>
    </source>
</evidence>
<dbReference type="Proteomes" id="UP000187203">
    <property type="component" value="Unassembled WGS sequence"/>
</dbReference>
<organism evidence="2 3">
    <name type="scientific">Corchorus olitorius</name>
    <dbReference type="NCBI Taxonomy" id="93759"/>
    <lineage>
        <taxon>Eukaryota</taxon>
        <taxon>Viridiplantae</taxon>
        <taxon>Streptophyta</taxon>
        <taxon>Embryophyta</taxon>
        <taxon>Tracheophyta</taxon>
        <taxon>Spermatophyta</taxon>
        <taxon>Magnoliopsida</taxon>
        <taxon>eudicotyledons</taxon>
        <taxon>Gunneridae</taxon>
        <taxon>Pentapetalae</taxon>
        <taxon>rosids</taxon>
        <taxon>malvids</taxon>
        <taxon>Malvales</taxon>
        <taxon>Malvaceae</taxon>
        <taxon>Grewioideae</taxon>
        <taxon>Apeibeae</taxon>
        <taxon>Corchorus</taxon>
    </lineage>
</organism>
<evidence type="ECO:0000256" key="1">
    <source>
        <dbReference type="SAM" id="MobiDB-lite"/>
    </source>
</evidence>
<dbReference type="EMBL" id="AWUE01013143">
    <property type="protein sequence ID" value="OMP07611.1"/>
    <property type="molecule type" value="Genomic_DNA"/>
</dbReference>